<reference evidence="2 3" key="1">
    <citation type="submission" date="2020-10" db="EMBL/GenBank/DDBJ databases">
        <title>Sequencing the genomes of 1000 actinobacteria strains.</title>
        <authorList>
            <person name="Klenk H.-P."/>
        </authorList>
    </citation>
    <scope>NUCLEOTIDE SEQUENCE [LARGE SCALE GENOMIC DNA]</scope>
    <source>
        <strain evidence="2 3">DSM 41803</strain>
    </source>
</reference>
<evidence type="ECO:0000313" key="2">
    <source>
        <dbReference type="EMBL" id="MBE1597403.1"/>
    </source>
</evidence>
<dbReference type="GeneID" id="86828096"/>
<proteinExistence type="predicted"/>
<feature type="signal peptide" evidence="1">
    <location>
        <begin position="1"/>
        <end position="31"/>
    </location>
</feature>
<dbReference type="AlphaFoldDB" id="A0A8I0P100"/>
<accession>A0A8I0P100</accession>
<organism evidence="2 3">
    <name type="scientific">Streptomyces stelliscabiei</name>
    <dbReference type="NCBI Taxonomy" id="146820"/>
    <lineage>
        <taxon>Bacteria</taxon>
        <taxon>Bacillati</taxon>
        <taxon>Actinomycetota</taxon>
        <taxon>Actinomycetes</taxon>
        <taxon>Kitasatosporales</taxon>
        <taxon>Streptomycetaceae</taxon>
        <taxon>Streptomyces</taxon>
    </lineage>
</organism>
<dbReference type="Proteomes" id="UP000629287">
    <property type="component" value="Unassembled WGS sequence"/>
</dbReference>
<name>A0A8I0P100_9ACTN</name>
<keyword evidence="1" id="KW-0732">Signal</keyword>
<feature type="chain" id="PRO_5034873700" description="DUF3344 domain-containing protein" evidence="1">
    <location>
        <begin position="32"/>
        <end position="391"/>
    </location>
</feature>
<gene>
    <name evidence="2" type="ORF">H4687_003532</name>
</gene>
<protein>
    <recommendedName>
        <fullName evidence="4">DUF3344 domain-containing protein</fullName>
    </recommendedName>
</protein>
<keyword evidence="3" id="KW-1185">Reference proteome</keyword>
<sequence>MRIHPGPLLRRAMVGCCALAALWGPGAPATAAPPAPSPEAERLAFGQRYRALQHGGIVRAANSSITCRAAVPAASPAAAPSTTPAAPAALTPAPAVAPAVSSCADARAGRTAVNGDFDMFYIDVDRDPNTYNSSRGEVRLPPGARVSYARLYWGGNLRVGEQKPPKDNGRVLIAEPGGAYKEVLADSVVGHRVTRGADAFQASADVTELVRSSGSGLYTVAQVNVAMGRSAAGAWGGWTLMVAYENAAEPLRHLAMWDGFDTLAPNGEQRIGSTAMALPERARGVVGLVAYDGDRGSRGDSLTVSTGRGPAVALGDAANPRDDVLNSTIGEPGTLAAGRTPTYSNTLGYDSDVLELDDEIRRGGDQLAFRLVSQRDAAWVGALFVAVDAKP</sequence>
<evidence type="ECO:0008006" key="4">
    <source>
        <dbReference type="Google" id="ProtNLM"/>
    </source>
</evidence>
<evidence type="ECO:0000313" key="3">
    <source>
        <dbReference type="Proteomes" id="UP000629287"/>
    </source>
</evidence>
<dbReference type="EMBL" id="JADBGF010000001">
    <property type="protein sequence ID" value="MBE1597403.1"/>
    <property type="molecule type" value="Genomic_DNA"/>
</dbReference>
<dbReference type="RefSeq" id="WP_046919150.1">
    <property type="nucleotide sequence ID" value="NZ_JADBGF010000001.1"/>
</dbReference>
<evidence type="ECO:0000256" key="1">
    <source>
        <dbReference type="SAM" id="SignalP"/>
    </source>
</evidence>
<comment type="caution">
    <text evidence="2">The sequence shown here is derived from an EMBL/GenBank/DDBJ whole genome shotgun (WGS) entry which is preliminary data.</text>
</comment>